<dbReference type="Proteomes" id="UP000479043">
    <property type="component" value="Unassembled WGS sequence"/>
</dbReference>
<evidence type="ECO:0000256" key="1">
    <source>
        <dbReference type="SAM" id="SignalP"/>
    </source>
</evidence>
<dbReference type="AlphaFoldDB" id="A0A6L8LHG7"/>
<sequence>MKRIFSTVLVLGLAGIGTGQFARAETATENSPVTAQLQQTVLEAQFGEDTDQAPVQLSLADLQNLPRSGFRTTTIWTEGEQHFEGVWLKDLIDHLGFEDGIVELSALNEYMIEIDTAEIADSEALVAYMRNGELMSVRDKGPLWLVFPYDSDPKFRTETTYAHSIWQLDRIVHLK</sequence>
<comment type="caution">
    <text evidence="2">The sequence shown here is derived from an EMBL/GenBank/DDBJ whole genome shotgun (WGS) entry which is preliminary data.</text>
</comment>
<reference evidence="2 3" key="1">
    <citation type="submission" date="2020-01" db="EMBL/GenBank/DDBJ databases">
        <authorList>
            <person name="Chen S."/>
        </authorList>
    </citation>
    <scope>NUCLEOTIDE SEQUENCE [LARGE SCALE GENOMIC DNA]</scope>
    <source>
        <strain evidence="2 3">GS-10</strain>
    </source>
</reference>
<protein>
    <submittedName>
        <fullName evidence="2">Oxidoreductase</fullName>
    </submittedName>
</protein>
<evidence type="ECO:0000313" key="2">
    <source>
        <dbReference type="EMBL" id="MYM53830.1"/>
    </source>
</evidence>
<keyword evidence="3" id="KW-1185">Reference proteome</keyword>
<accession>A0A6L8LHG7</accession>
<dbReference type="RefSeq" id="WP_160971546.1">
    <property type="nucleotide sequence ID" value="NZ_WWEN01000001.1"/>
</dbReference>
<keyword evidence="1" id="KW-0732">Signal</keyword>
<evidence type="ECO:0000313" key="3">
    <source>
        <dbReference type="Proteomes" id="UP000479043"/>
    </source>
</evidence>
<organism evidence="2 3">
    <name type="scientific">Thalassovita mangrovi</name>
    <dbReference type="NCBI Taxonomy" id="2692236"/>
    <lineage>
        <taxon>Bacteria</taxon>
        <taxon>Pseudomonadati</taxon>
        <taxon>Pseudomonadota</taxon>
        <taxon>Alphaproteobacteria</taxon>
        <taxon>Rhodobacterales</taxon>
        <taxon>Roseobacteraceae</taxon>
        <taxon>Thalassovita</taxon>
    </lineage>
</organism>
<proteinExistence type="predicted"/>
<feature type="chain" id="PRO_5026816559" evidence="1">
    <location>
        <begin position="25"/>
        <end position="175"/>
    </location>
</feature>
<feature type="signal peptide" evidence="1">
    <location>
        <begin position="1"/>
        <end position="24"/>
    </location>
</feature>
<dbReference type="InterPro" id="IPR036374">
    <property type="entry name" value="OxRdtase_Mopterin-bd_sf"/>
</dbReference>
<dbReference type="EMBL" id="WWEN01000001">
    <property type="protein sequence ID" value="MYM53830.1"/>
    <property type="molecule type" value="Genomic_DNA"/>
</dbReference>
<gene>
    <name evidence="2" type="ORF">GR167_00825</name>
</gene>
<dbReference type="SUPFAM" id="SSF56524">
    <property type="entry name" value="Oxidoreductase molybdopterin-binding domain"/>
    <property type="match status" value="1"/>
</dbReference>
<dbReference type="Gene3D" id="3.90.420.10">
    <property type="entry name" value="Oxidoreductase, molybdopterin-binding domain"/>
    <property type="match status" value="1"/>
</dbReference>
<name>A0A6L8LHG7_9RHOB</name>